<dbReference type="SUPFAM" id="SSF55729">
    <property type="entry name" value="Acyl-CoA N-acyltransferases (Nat)"/>
    <property type="match status" value="1"/>
</dbReference>
<dbReference type="OrthoDB" id="9800962at2"/>
<dbReference type="Pfam" id="PF00583">
    <property type="entry name" value="Acetyltransf_1"/>
    <property type="match status" value="1"/>
</dbReference>
<organism evidence="2 3">
    <name type="scientific">Geotoga petraea</name>
    <dbReference type="NCBI Taxonomy" id="28234"/>
    <lineage>
        <taxon>Bacteria</taxon>
        <taxon>Thermotogati</taxon>
        <taxon>Thermotogota</taxon>
        <taxon>Thermotogae</taxon>
        <taxon>Petrotogales</taxon>
        <taxon>Petrotogaceae</taxon>
        <taxon>Geotoga</taxon>
    </lineage>
</organism>
<proteinExistence type="predicted"/>
<dbReference type="InterPro" id="IPR016181">
    <property type="entry name" value="Acyl_CoA_acyltransferase"/>
</dbReference>
<name>A0A4Z0W2J9_9BACT</name>
<evidence type="ECO:0000313" key="2">
    <source>
        <dbReference type="EMBL" id="TGG88707.1"/>
    </source>
</evidence>
<comment type="caution">
    <text evidence="2">The sequence shown here is derived from an EMBL/GenBank/DDBJ whole genome shotgun (WGS) entry which is preliminary data.</text>
</comment>
<dbReference type="RefSeq" id="WP_135402393.1">
    <property type="nucleotide sequence ID" value="NZ_SRME01000001.1"/>
</dbReference>
<keyword evidence="2" id="KW-0808">Transferase</keyword>
<protein>
    <submittedName>
        <fullName evidence="2">GNAT family N-acetyltransferase</fullName>
    </submittedName>
</protein>
<dbReference type="CDD" id="cd04301">
    <property type="entry name" value="NAT_SF"/>
    <property type="match status" value="1"/>
</dbReference>
<dbReference type="GO" id="GO:0016747">
    <property type="term" value="F:acyltransferase activity, transferring groups other than amino-acyl groups"/>
    <property type="evidence" value="ECO:0007669"/>
    <property type="project" value="InterPro"/>
</dbReference>
<accession>A0A4Z0W2J9</accession>
<gene>
    <name evidence="2" type="ORF">E4650_00445</name>
</gene>
<dbReference type="EMBL" id="SRME01000001">
    <property type="protein sequence ID" value="TGG88707.1"/>
    <property type="molecule type" value="Genomic_DNA"/>
</dbReference>
<evidence type="ECO:0000259" key="1">
    <source>
        <dbReference type="Pfam" id="PF00583"/>
    </source>
</evidence>
<feature type="domain" description="N-acetyltransferase" evidence="1">
    <location>
        <begin position="246"/>
        <end position="306"/>
    </location>
</feature>
<dbReference type="Proteomes" id="UP000297288">
    <property type="component" value="Unassembled WGS sequence"/>
</dbReference>
<dbReference type="AlphaFoldDB" id="A0A4Z0W2J9"/>
<reference evidence="2 3" key="1">
    <citation type="submission" date="2019-04" db="EMBL/GenBank/DDBJ databases">
        <title>Draft genome sequence data and analysis of a Fermenting Bacterium, Geotoga petraea strain HO-Geo1, isolated from heavy-oil petroleum reservoir in Russia.</title>
        <authorList>
            <person name="Grouzdev D.S."/>
            <person name="Semenova E.M."/>
            <person name="Sokolova D.S."/>
            <person name="Tourova T.P."/>
            <person name="Poltaraus A.B."/>
            <person name="Nazina T.N."/>
        </authorList>
    </citation>
    <scope>NUCLEOTIDE SEQUENCE [LARGE SCALE GENOMIC DNA]</scope>
    <source>
        <strain evidence="2 3">HO-Geo1</strain>
    </source>
</reference>
<dbReference type="Gene3D" id="3.40.630.30">
    <property type="match status" value="1"/>
</dbReference>
<sequence>MSFFMGREDIVLENIDSSHYEKMFEMFIYKYSIMKASFPNMPDRFMDKELIYKLFDNILEDNFGIIALQDDKVLGYLMGYQIDEFKSSKRGVFTPEWAFAYLDFDIFEIIQKNAFSKWKKNKCYNHTITNYTTEEKFFEKIFWDGYGMMVIDAVSEIKKIEDNHKKDLVFKRSTIDDIDEIEKILDEHCDYMSSSPVFLKADKSDNRKELEKIYGSEKEILWKAMSGRDTLGIMKTVDGGGEGSLTVKDENNLGIGSTHVKEKFQNMGVGKFMIKNIFDYAKENNYKKLSVDFESFNVQARKFWLKYFEPVCFSMMRRIDDRV</sequence>
<evidence type="ECO:0000313" key="3">
    <source>
        <dbReference type="Proteomes" id="UP000297288"/>
    </source>
</evidence>
<dbReference type="InterPro" id="IPR000182">
    <property type="entry name" value="GNAT_dom"/>
</dbReference>